<dbReference type="InterPro" id="IPR005113">
    <property type="entry name" value="uDENN_dom"/>
</dbReference>
<dbReference type="InterPro" id="IPR005112">
    <property type="entry name" value="dDENN_dom"/>
</dbReference>
<feature type="compositionally biased region" description="Basic and acidic residues" evidence="4">
    <location>
        <begin position="879"/>
        <end position="889"/>
    </location>
</feature>
<feature type="compositionally biased region" description="Pro residues" evidence="4">
    <location>
        <begin position="609"/>
        <end position="620"/>
    </location>
</feature>
<reference evidence="6" key="1">
    <citation type="submission" date="2025-05" db="UniProtKB">
        <authorList>
            <consortium name="Ensembl"/>
        </authorList>
    </citation>
    <scope>IDENTIFICATION</scope>
</reference>
<dbReference type="SMART" id="SM00799">
    <property type="entry name" value="DENN"/>
    <property type="match status" value="1"/>
</dbReference>
<dbReference type="Proteomes" id="UP000233020">
    <property type="component" value="Unplaced"/>
</dbReference>
<dbReference type="Pfam" id="PF02141">
    <property type="entry name" value="DENN"/>
    <property type="match status" value="1"/>
</dbReference>
<dbReference type="GO" id="GO:1901981">
    <property type="term" value="F:phosphatidylinositol phosphate binding"/>
    <property type="evidence" value="ECO:0007669"/>
    <property type="project" value="TreeGrafter"/>
</dbReference>
<protein>
    <submittedName>
        <fullName evidence="6">DENN domain containing 1C</fullName>
    </submittedName>
</protein>
<name>A0A2K5DA72_AOTNA</name>
<dbReference type="InterPro" id="IPR037516">
    <property type="entry name" value="Tripartite_DENN"/>
</dbReference>
<feature type="region of interest" description="Disordered" evidence="4">
    <location>
        <begin position="58"/>
        <end position="89"/>
    </location>
</feature>
<dbReference type="Ensembl" id="ENSANAT00000035710.1">
    <property type="protein sequence ID" value="ENSANAP00000017849.1"/>
    <property type="gene ID" value="ENSANAG00000026774.1"/>
</dbReference>
<dbReference type="InterPro" id="IPR040032">
    <property type="entry name" value="DENND1A/B/C"/>
</dbReference>
<dbReference type="GO" id="GO:0030136">
    <property type="term" value="C:clathrin-coated vesicle"/>
    <property type="evidence" value="ECO:0007669"/>
    <property type="project" value="UniProtKB-SubCell"/>
</dbReference>
<keyword evidence="7" id="KW-1185">Reference proteome</keyword>
<evidence type="ECO:0000256" key="4">
    <source>
        <dbReference type="SAM" id="MobiDB-lite"/>
    </source>
</evidence>
<accession>A0A2K5DA72</accession>
<dbReference type="Gene3D" id="3.40.50.11500">
    <property type="match status" value="1"/>
</dbReference>
<evidence type="ECO:0000313" key="6">
    <source>
        <dbReference type="Ensembl" id="ENSANAP00000017844.1"/>
    </source>
</evidence>
<dbReference type="Gene3D" id="6.10.140.1000">
    <property type="match status" value="1"/>
</dbReference>
<feature type="compositionally biased region" description="Polar residues" evidence="4">
    <location>
        <begin position="733"/>
        <end position="750"/>
    </location>
</feature>
<dbReference type="GeneTree" id="ENSGT00940000161573"/>
<dbReference type="PROSITE" id="PS50211">
    <property type="entry name" value="DENN"/>
    <property type="match status" value="1"/>
</dbReference>
<dbReference type="SMART" id="SM00800">
    <property type="entry name" value="uDENN"/>
    <property type="match status" value="1"/>
</dbReference>
<dbReference type="STRING" id="37293.ENSANAP00000017844"/>
<feature type="region of interest" description="Disordered" evidence="4">
    <location>
        <begin position="779"/>
        <end position="889"/>
    </location>
</feature>
<dbReference type="GO" id="GO:0005654">
    <property type="term" value="C:nucleoplasm"/>
    <property type="evidence" value="ECO:0007669"/>
    <property type="project" value="Ensembl"/>
</dbReference>
<dbReference type="SMART" id="SM00801">
    <property type="entry name" value="dDENN"/>
    <property type="match status" value="1"/>
</dbReference>
<evidence type="ECO:0000256" key="2">
    <source>
        <dbReference type="ARBA" id="ARBA00022658"/>
    </source>
</evidence>
<evidence type="ECO:0000256" key="3">
    <source>
        <dbReference type="ARBA" id="ARBA00023329"/>
    </source>
</evidence>
<dbReference type="InterPro" id="IPR001194">
    <property type="entry name" value="cDENN_dom"/>
</dbReference>
<dbReference type="AlphaFoldDB" id="A0A2K5DA72"/>
<dbReference type="InterPro" id="IPR043153">
    <property type="entry name" value="DENN_C"/>
</dbReference>
<dbReference type="Ensembl" id="ENSANAT00000035704.1">
    <property type="protein sequence ID" value="ENSANAP00000017844.1"/>
    <property type="gene ID" value="ENSANAG00000026774.1"/>
</dbReference>
<gene>
    <name evidence="6" type="primary">DENND1C</name>
</gene>
<feature type="region of interest" description="Disordered" evidence="4">
    <location>
        <begin position="719"/>
        <end position="764"/>
    </location>
</feature>
<dbReference type="PANTHER" id="PTHR13196:SF25">
    <property type="entry name" value="DENN DOMAIN-CONTAINING PROTEIN 1C"/>
    <property type="match status" value="1"/>
</dbReference>
<comment type="subcellular location">
    <subcellularLocation>
        <location evidence="1">Cytoplasmic vesicle</location>
        <location evidence="1">Clathrin-coated vesicle</location>
    </subcellularLocation>
</comment>
<feature type="region of interest" description="Disordered" evidence="4">
    <location>
        <begin position="576"/>
        <end position="626"/>
    </location>
</feature>
<dbReference type="FunFam" id="3.30.450.200:FF:000003">
    <property type="entry name" value="DENN domain containing 1A"/>
    <property type="match status" value="1"/>
</dbReference>
<evidence type="ECO:0000259" key="5">
    <source>
        <dbReference type="PROSITE" id="PS50211"/>
    </source>
</evidence>
<dbReference type="GO" id="GO:0005085">
    <property type="term" value="F:guanyl-nucleotide exchange factor activity"/>
    <property type="evidence" value="ECO:0007669"/>
    <property type="project" value="UniProtKB-KW"/>
</dbReference>
<dbReference type="PANTHER" id="PTHR13196">
    <property type="entry name" value="DENN DOMAIN-CONTAINING"/>
    <property type="match status" value="1"/>
</dbReference>
<dbReference type="GO" id="GO:0005829">
    <property type="term" value="C:cytosol"/>
    <property type="evidence" value="ECO:0007669"/>
    <property type="project" value="Ensembl"/>
</dbReference>
<sequence length="889" mass="96493">MIQPGGMEPGVWLPELTTCYPPIPNIMSRQDAWVSHRGWGQGLCLGTSPVKLPLSATQEAEPAWGPAHTGPPGPLGRGPCWAGPAGTMGSRAEGGSPAVFDWFFEAAYPASLQEDPPILRQFPPDFRDQEAMQMVPKFCFPFDVEREPPSPAVQHFTFALTDLAGNRRFGFCRLRAGTQSCLCILSHLPWFEVFYKLLNTVGDLLAQDQVSEAEELLQNLLQQSLPEPQASVGLELGSGVTVSSGQGILPPTPGNSKPLSCFVAPDSGRLPSIPENRNLTELVVAVTDENIVGLFAALLAERRVLLTASKLSTLTSCVHASCALLYPMRWEHVLIPTLPPHLLDYCCAPMPYLIGVHASLAEKVREKALEDVVVLNVDANTLETAFNDVQALPPDVVSLLRLRLRKVALVPGEGVSRLFLKAQALLFGGYRDALVCSPGQPVTFSEEAFLAQKPGAPLQAFHRRAVHLQLFKQFIESRLEKLNNGEGFSDQFEQEISSCGASSGALRSYQLWADNLKKGGGALLHSVKAKTQPAVRNMYRSAKSGLKGVQSLLMYKDGDSNLQRGGSLRVPALTSRSDRLQQRLPITQHFGQNRPLRPSRRRRLEEGPSEPPGAETPPLTPEDEGCPWAEEALDSSFLGSGEELDLLSEILDSLSVGAKNAGSLRPSQSLDCCHRGDLDSCLSLPNIPRWQPDDKKLPEPQPLSLSLPADLLSLQNAPSLDATSSSKDPRSQLICSESDQQVISPSQTSPACADPCIRGDPEPSPLIEPVILHLTPSHKADENSRAQENPTSWLSPAPTQPSPPESPQILAPTKPSFDTAWMAQHLDPSSDPRSLENPRAQPPKALLAEHAPLQPLEEPGAPDSPTSNWQKPQPSSRPRVADLKKCFEG</sequence>
<feature type="domain" description="UDENN" evidence="5">
    <location>
        <begin position="100"/>
        <end position="485"/>
    </location>
</feature>
<dbReference type="Pfam" id="PF03456">
    <property type="entry name" value="uDENN"/>
    <property type="match status" value="1"/>
</dbReference>
<evidence type="ECO:0000313" key="7">
    <source>
        <dbReference type="Proteomes" id="UP000233020"/>
    </source>
</evidence>
<keyword evidence="3" id="KW-0968">Cytoplasmic vesicle</keyword>
<dbReference type="GO" id="GO:0005813">
    <property type="term" value="C:centrosome"/>
    <property type="evidence" value="ECO:0007669"/>
    <property type="project" value="Ensembl"/>
</dbReference>
<organism evidence="6 7">
    <name type="scientific">Aotus nancymaae</name>
    <name type="common">Ma's night monkey</name>
    <dbReference type="NCBI Taxonomy" id="37293"/>
    <lineage>
        <taxon>Eukaryota</taxon>
        <taxon>Metazoa</taxon>
        <taxon>Chordata</taxon>
        <taxon>Craniata</taxon>
        <taxon>Vertebrata</taxon>
        <taxon>Euteleostomi</taxon>
        <taxon>Mammalia</taxon>
        <taxon>Eutheria</taxon>
        <taxon>Euarchontoglires</taxon>
        <taxon>Primates</taxon>
        <taxon>Haplorrhini</taxon>
        <taxon>Platyrrhini</taxon>
        <taxon>Aotidae</taxon>
        <taxon>Aotus</taxon>
    </lineage>
</organism>
<dbReference type="GO" id="GO:0032456">
    <property type="term" value="P:endocytic recycling"/>
    <property type="evidence" value="ECO:0007669"/>
    <property type="project" value="TreeGrafter"/>
</dbReference>
<dbReference type="Pfam" id="PF03455">
    <property type="entry name" value="dDENN"/>
    <property type="match status" value="1"/>
</dbReference>
<feature type="compositionally biased region" description="Polar residues" evidence="4">
    <location>
        <begin position="864"/>
        <end position="876"/>
    </location>
</feature>
<evidence type="ECO:0000256" key="1">
    <source>
        <dbReference type="ARBA" id="ARBA00004132"/>
    </source>
</evidence>
<dbReference type="GO" id="GO:0006897">
    <property type="term" value="P:endocytosis"/>
    <property type="evidence" value="ECO:0007669"/>
    <property type="project" value="TreeGrafter"/>
</dbReference>
<dbReference type="FunFam" id="3.40.50.11500:FF:000001">
    <property type="entry name" value="Putative DENN domain-containing protein 1A"/>
    <property type="match status" value="1"/>
</dbReference>
<dbReference type="Gene3D" id="3.30.450.200">
    <property type="match status" value="1"/>
</dbReference>
<keyword evidence="2" id="KW-0344">Guanine-nucleotide releasing factor</keyword>
<proteinExistence type="predicted"/>